<proteinExistence type="predicted"/>
<dbReference type="Gene3D" id="2.130.10.10">
    <property type="entry name" value="YVTN repeat-like/Quinoprotein amine dehydrogenase"/>
    <property type="match status" value="3"/>
</dbReference>
<dbReference type="InterPro" id="IPR015943">
    <property type="entry name" value="WD40/YVTN_repeat-like_dom_sf"/>
</dbReference>
<evidence type="ECO:0000256" key="4">
    <source>
        <dbReference type="SAM" id="MobiDB-lite"/>
    </source>
</evidence>
<dbReference type="SUPFAM" id="SSF52540">
    <property type="entry name" value="P-loop containing nucleoside triphosphate hydrolases"/>
    <property type="match status" value="1"/>
</dbReference>
<reference evidence="7" key="1">
    <citation type="submission" date="2025-08" db="UniProtKB">
        <authorList>
            <consortium name="Ensembl"/>
        </authorList>
    </citation>
    <scope>IDENTIFICATION</scope>
</reference>
<dbReference type="PROSITE" id="PS50294">
    <property type="entry name" value="WD_REPEATS_REGION"/>
    <property type="match status" value="1"/>
</dbReference>
<dbReference type="InterPro" id="IPR019775">
    <property type="entry name" value="WD40_repeat_CS"/>
</dbReference>
<dbReference type="SUPFAM" id="SSF50978">
    <property type="entry name" value="WD40 repeat-like"/>
    <property type="match status" value="2"/>
</dbReference>
<accession>A0A8C8S5Z0</accession>
<dbReference type="PROSITE" id="PS50082">
    <property type="entry name" value="WD_REPEATS_2"/>
    <property type="match status" value="4"/>
</dbReference>
<dbReference type="InterPro" id="IPR001680">
    <property type="entry name" value="WD40_rpt"/>
</dbReference>
<dbReference type="InterPro" id="IPR043365">
    <property type="entry name" value="NWD1"/>
</dbReference>
<dbReference type="Pfam" id="PF25469">
    <property type="entry name" value="WHD_NWD1"/>
    <property type="match status" value="1"/>
</dbReference>
<feature type="repeat" description="WD" evidence="3">
    <location>
        <begin position="920"/>
        <end position="961"/>
    </location>
</feature>
<keyword evidence="1 3" id="KW-0853">WD repeat</keyword>
<dbReference type="PROSITE" id="PS00678">
    <property type="entry name" value="WD_REPEATS_1"/>
    <property type="match status" value="2"/>
</dbReference>
<reference evidence="7" key="2">
    <citation type="submission" date="2025-09" db="UniProtKB">
        <authorList>
            <consortium name="Ensembl"/>
        </authorList>
    </citation>
    <scope>IDENTIFICATION</scope>
</reference>
<dbReference type="Proteomes" id="UP000694393">
    <property type="component" value="Unplaced"/>
</dbReference>
<dbReference type="SMART" id="SM00320">
    <property type="entry name" value="WD40"/>
    <property type="match status" value="9"/>
</dbReference>
<dbReference type="InterPro" id="IPR057588">
    <property type="entry name" value="NWD1/2-like_WH"/>
</dbReference>
<dbReference type="Gene3D" id="3.40.50.300">
    <property type="entry name" value="P-loop containing nucleotide triphosphate hydrolases"/>
    <property type="match status" value="1"/>
</dbReference>
<dbReference type="InterPro" id="IPR007111">
    <property type="entry name" value="NACHT_NTPase"/>
</dbReference>
<sequence>MATEREMLLDAAYPEVQAVCQKHSLMFEVIDLKWGVCDIADTDHMSTRLCLEEIESCQKLSVGPTFIGLLGDRYGHRPLPRLIHAKEFEALVAQLTGDPSATQLLTLWYRKDENAIPSLYVLQPFTDHLSHSQAAASQGQHKGDGEAWRRVERDVASALRLAAGRAETLGLISQEKRRCYDKSEIEWEIEHGLLHTQESDLGASIFLREIEGLDRHLPEGTSMQLVDTEEDGSMDNEAQQLLSSLKAKIANHYPNHLQVHTVPWSAHPGNPQHKGHTRYLKELCEQVITATTHQVLGRLRRQGKRREEPEGFLQELSHHMTLGVESCRVFCGRQNLLDNILQSIRQNDGRVHTPLTLYGPPGCGKTALMYKLSEQVRALLGQETVVVIRQLGTSQLSSTVHTLLRDICFQVCLAFRLPPLPEQVTGACSDFILFFHNVLLTVSRLSLQSLVLFFDSVDQLIPSDDAHKLSWLPKDCPPKVHIIVSTSPAKHGILETLQEAVPESEAYFEVGPLSSEEGGKMLEMLLASVRRKLSPAQLSVLQHSFHEGGHPLLFKMAFNEAKRWASYTLPSAMTIATTAQEAMHHLCRKLEKLHGMVLVAHMLGYIASSRNGLSDTELKDVLSLDDEVLSEVYQHCSPPCKTILRFPPLLWARLRRDIGDCLAERQADGFALLGFAHRQLTEVVRNRYLSAQDQTKRHLLLADFFRGTWSWGMKKPLLLPCLGKSLNADRKVAPQPLWFSDTVANRRKLSELPFHLLHAGRIEELKHDVLGNMNWIICKIAAAGIQGIARDFAMCNEHIKCPELRLVQDTLLLLKPARASVIYTEMLARLHFFMLSYPALIGKLCQQCLSWFNVCPHPILIPLSGFLPPPGGPLKTTLTGFLKGVTVLEVSSDHRVLVAGFQDGMMAVWMMEDIEVMHTLSGHSAEVRCVKVFAKGTRAVSVAMDYTLRIWDLVSGREKFSIPDIHSEERHLYQLHVDERNRIVYSASGTKVNVWHLETAERIFQISAETPDAWLCTAVFEPRRVVMTMSEGGTLCLWDSSTGLLQSKRQLSALQEEAPTCSVLIQKQGKMIAGFTRGSLFMISSDGNSLMEKLPERVRFTAVSEDESLLAAGFGVYVRVFLVDSKRFHRFTPADLEHEGVVHTAVFSSDNSIIITCSQSESIQVWSLSEQGLLTNTLDGMETPVTLLALCGHILVSASPNAPYLKVWDLAYAHKHKTLAPVPDRLDCTAMSHEGNYVYVSQPGDSQKVTIWDCTKGAACDTLDTSAQVRCLEVAEQKQLLFTGLVSGTVLVFPLNSSQDVVCIPPPELQKPVNHMALNRQEEQLAIAYDDLVLVLDVSPGEPGPVLDTPIYTFYTQIPGAAISRVSLLADYRVLYGMSTGDLFRYDCPHSRVFPLEVHRCKVTCLETSHGEQWALSGSEDSLQCLWDVELCQREHEMCYNKTSFFKGIQCACFSKDDKYLYTGSLDHSITVWDVLSGALLAVQFVYTTTSRIMPTAEGFVATTRFGYIIRERFRCPQSISSQYNPLQNIKATCVVKSRKKDESNPREQHDDLGKPSRNPIWTNKISQICVIV</sequence>
<keyword evidence="2" id="KW-0677">Repeat</keyword>
<protein>
    <submittedName>
        <fullName evidence="7">NACHT and WD repeat domain containing 1</fullName>
    </submittedName>
</protein>
<evidence type="ECO:0000259" key="6">
    <source>
        <dbReference type="Pfam" id="PF25469"/>
    </source>
</evidence>
<keyword evidence="8" id="KW-1185">Reference proteome</keyword>
<evidence type="ECO:0000259" key="5">
    <source>
        <dbReference type="Pfam" id="PF05729"/>
    </source>
</evidence>
<dbReference type="PANTHER" id="PTHR45013">
    <property type="entry name" value="NACHT DOMAIN- AND WD REPEAT-CONTAINING PROTEIN 1"/>
    <property type="match status" value="1"/>
</dbReference>
<dbReference type="Pfam" id="PF00400">
    <property type="entry name" value="WD40"/>
    <property type="match status" value="4"/>
</dbReference>
<feature type="region of interest" description="Disordered" evidence="4">
    <location>
        <begin position="1538"/>
        <end position="1559"/>
    </location>
</feature>
<feature type="domain" description="NACHT" evidence="5">
    <location>
        <begin position="355"/>
        <end position="521"/>
    </location>
</feature>
<dbReference type="PANTHER" id="PTHR45013:SF1">
    <property type="entry name" value="NACHT DOMAIN- AND WD REPEAT-CONTAINING PROTEIN 1"/>
    <property type="match status" value="1"/>
</dbReference>
<feature type="repeat" description="WD" evidence="3">
    <location>
        <begin position="1454"/>
        <end position="1483"/>
    </location>
</feature>
<dbReference type="Pfam" id="PF05729">
    <property type="entry name" value="NACHT"/>
    <property type="match status" value="1"/>
</dbReference>
<evidence type="ECO:0000313" key="8">
    <source>
        <dbReference type="Proteomes" id="UP000694393"/>
    </source>
</evidence>
<name>A0A8C8S5Z0_9SAUR</name>
<dbReference type="InterPro" id="IPR036322">
    <property type="entry name" value="WD40_repeat_dom_sf"/>
</dbReference>
<feature type="repeat" description="WD" evidence="3">
    <location>
        <begin position="878"/>
        <end position="919"/>
    </location>
</feature>
<dbReference type="InterPro" id="IPR027417">
    <property type="entry name" value="P-loop_NTPase"/>
</dbReference>
<feature type="domain" description="NWD1/2-like winged helix-turn-helix" evidence="6">
    <location>
        <begin position="581"/>
        <end position="695"/>
    </location>
</feature>
<evidence type="ECO:0000256" key="2">
    <source>
        <dbReference type="ARBA" id="ARBA00022737"/>
    </source>
</evidence>
<evidence type="ECO:0000313" key="7">
    <source>
        <dbReference type="Ensembl" id="ENSPCEP00000016582.1"/>
    </source>
</evidence>
<feature type="compositionally biased region" description="Basic and acidic residues" evidence="4">
    <location>
        <begin position="1540"/>
        <end position="1555"/>
    </location>
</feature>
<evidence type="ECO:0000256" key="3">
    <source>
        <dbReference type="PROSITE-ProRule" id="PRU00221"/>
    </source>
</evidence>
<dbReference type="Ensembl" id="ENSPCET00000017165.1">
    <property type="protein sequence ID" value="ENSPCEP00000016582.1"/>
    <property type="gene ID" value="ENSPCEG00000013000.1"/>
</dbReference>
<feature type="repeat" description="WD" evidence="3">
    <location>
        <begin position="1135"/>
        <end position="1176"/>
    </location>
</feature>
<organism evidence="7 8">
    <name type="scientific">Pelusios castaneus</name>
    <name type="common">West African mud turtle</name>
    <dbReference type="NCBI Taxonomy" id="367368"/>
    <lineage>
        <taxon>Eukaryota</taxon>
        <taxon>Metazoa</taxon>
        <taxon>Chordata</taxon>
        <taxon>Craniata</taxon>
        <taxon>Vertebrata</taxon>
        <taxon>Euteleostomi</taxon>
        <taxon>Archelosauria</taxon>
        <taxon>Testudinata</taxon>
        <taxon>Testudines</taxon>
        <taxon>Pleurodira</taxon>
        <taxon>Pelomedusidae</taxon>
        <taxon>Pelusios</taxon>
    </lineage>
</organism>
<evidence type="ECO:0000256" key="1">
    <source>
        <dbReference type="ARBA" id="ARBA00022574"/>
    </source>
</evidence>